<proteinExistence type="predicted"/>
<comment type="caution">
    <text evidence="2">The sequence shown here is derived from an EMBL/GenBank/DDBJ whole genome shotgun (WGS) entry which is preliminary data.</text>
</comment>
<gene>
    <name evidence="2" type="ORF">KVV02_005069</name>
</gene>
<dbReference type="EMBL" id="JAIFTL010000377">
    <property type="protein sequence ID" value="KAG9319788.1"/>
    <property type="molecule type" value="Genomic_DNA"/>
</dbReference>
<sequence length="175" mass="19894">MTSGRNKTVVRRRPGNGDKNSSYTKEEVDRLAMQAARELRVKESAIKPHRQEVEARQARQDAASWRVKKKQSEAYAELVAARKSVREKRTSLLQDDQDLKRLRQHWYRLNKMSEAAGKIRRSSSTSPSQETCSNSTPSMTTPTPDRPTAEDSLKFLDISQLRVPDGHVLAWSGTD</sequence>
<dbReference type="AlphaFoldDB" id="A0A9P7ZWQ8"/>
<organism evidence="2 3">
    <name type="scientific">Mortierella alpina</name>
    <name type="common">Oleaginous fungus</name>
    <name type="synonym">Mortierella renispora</name>
    <dbReference type="NCBI Taxonomy" id="64518"/>
    <lineage>
        <taxon>Eukaryota</taxon>
        <taxon>Fungi</taxon>
        <taxon>Fungi incertae sedis</taxon>
        <taxon>Mucoromycota</taxon>
        <taxon>Mortierellomycotina</taxon>
        <taxon>Mortierellomycetes</taxon>
        <taxon>Mortierellales</taxon>
        <taxon>Mortierellaceae</taxon>
        <taxon>Mortierella</taxon>
    </lineage>
</organism>
<feature type="compositionally biased region" description="Low complexity" evidence="1">
    <location>
        <begin position="122"/>
        <end position="143"/>
    </location>
</feature>
<protein>
    <submittedName>
        <fullName evidence="2">Uncharacterized protein</fullName>
    </submittedName>
</protein>
<feature type="region of interest" description="Disordered" evidence="1">
    <location>
        <begin position="1"/>
        <end position="26"/>
    </location>
</feature>
<accession>A0A9P7ZWQ8</accession>
<evidence type="ECO:0000313" key="2">
    <source>
        <dbReference type="EMBL" id="KAG9319788.1"/>
    </source>
</evidence>
<dbReference type="Proteomes" id="UP000717515">
    <property type="component" value="Unassembled WGS sequence"/>
</dbReference>
<feature type="region of interest" description="Disordered" evidence="1">
    <location>
        <begin position="113"/>
        <end position="155"/>
    </location>
</feature>
<evidence type="ECO:0000313" key="3">
    <source>
        <dbReference type="Proteomes" id="UP000717515"/>
    </source>
</evidence>
<name>A0A9P7ZWQ8_MORAP</name>
<evidence type="ECO:0000256" key="1">
    <source>
        <dbReference type="SAM" id="MobiDB-lite"/>
    </source>
</evidence>
<reference evidence="2" key="1">
    <citation type="submission" date="2021-07" db="EMBL/GenBank/DDBJ databases">
        <title>Draft genome of Mortierella alpina, strain LL118, isolated from an aspen leaf litter sample.</title>
        <authorList>
            <person name="Yang S."/>
            <person name="Vinatzer B.A."/>
        </authorList>
    </citation>
    <scope>NUCLEOTIDE SEQUENCE</scope>
    <source>
        <strain evidence="2">LL118</strain>
    </source>
</reference>